<dbReference type="FunFam" id="1.10.340.30:FF:000001">
    <property type="entry name" value="Endonuclease III"/>
    <property type="match status" value="1"/>
</dbReference>
<evidence type="ECO:0000313" key="12">
    <source>
        <dbReference type="EMBL" id="RAI60823.1"/>
    </source>
</evidence>
<keyword evidence="6" id="KW-0408">Iron</keyword>
<evidence type="ECO:0000256" key="2">
    <source>
        <dbReference type="ARBA" id="ARBA00008343"/>
    </source>
</evidence>
<dbReference type="GO" id="GO:0046872">
    <property type="term" value="F:metal ion binding"/>
    <property type="evidence" value="ECO:0007669"/>
    <property type="project" value="UniProtKB-KW"/>
</dbReference>
<evidence type="ECO:0000256" key="3">
    <source>
        <dbReference type="ARBA" id="ARBA00022723"/>
    </source>
</evidence>
<gene>
    <name evidence="12" type="ORF">DOO78_01455</name>
</gene>
<dbReference type="GO" id="GO:0000703">
    <property type="term" value="F:oxidized pyrimidine nucleobase lesion DNA N-glycosylase activity"/>
    <property type="evidence" value="ECO:0007669"/>
    <property type="project" value="TreeGrafter"/>
</dbReference>
<evidence type="ECO:0000256" key="1">
    <source>
        <dbReference type="ARBA" id="ARBA00001966"/>
    </source>
</evidence>
<dbReference type="AlphaFoldDB" id="A0A327MFI4"/>
<accession>A0A327MFI4</accession>
<keyword evidence="5" id="KW-0378">Hydrolase</keyword>
<keyword evidence="8" id="KW-0234">DNA repair</keyword>
<dbReference type="CDD" id="cd00056">
    <property type="entry name" value="ENDO3c"/>
    <property type="match status" value="1"/>
</dbReference>
<dbReference type="InterPro" id="IPR004035">
    <property type="entry name" value="Endouclease-III_FeS-bd_BS"/>
</dbReference>
<dbReference type="PANTHER" id="PTHR43286">
    <property type="entry name" value="ENDONUCLEASE III-LIKE PROTEIN 1"/>
    <property type="match status" value="1"/>
</dbReference>
<sequence>MPRAHAATSPPSAAPARPDKEPFDIDLVFRLLREATAGLPKAAMFALRDRGHGSPFEQLVAALISARTRDETTTPVCLRLFARARTPEAMAAIPEPELVGLLAGATFPEPKARDILALSRRIAEAGAVPDTMEGLQALRGVGPKIAALTLGVGFGRPAISVDIHVHRIVNRWGYVATTTPERTMQALAARLPERYWIEINERLVPFGKAICTGLRPRCGTCLLLRQCRQVGVVRPG</sequence>
<dbReference type="SUPFAM" id="SSF48150">
    <property type="entry name" value="DNA-glycosylase"/>
    <property type="match status" value="1"/>
</dbReference>
<evidence type="ECO:0000259" key="11">
    <source>
        <dbReference type="SMART" id="SM00478"/>
    </source>
</evidence>
<dbReference type="PANTHER" id="PTHR43286:SF1">
    <property type="entry name" value="ENDONUCLEASE III-LIKE PROTEIN 1"/>
    <property type="match status" value="1"/>
</dbReference>
<keyword evidence="9" id="KW-0456">Lyase</keyword>
<evidence type="ECO:0000313" key="13">
    <source>
        <dbReference type="Proteomes" id="UP000249065"/>
    </source>
</evidence>
<dbReference type="RefSeq" id="WP_111467935.1">
    <property type="nucleotide sequence ID" value="NZ_QLIX01000001.1"/>
</dbReference>
<dbReference type="PROSITE" id="PS00764">
    <property type="entry name" value="ENDONUCLEASE_III_1"/>
    <property type="match status" value="1"/>
</dbReference>
<evidence type="ECO:0000256" key="5">
    <source>
        <dbReference type="ARBA" id="ARBA00022801"/>
    </source>
</evidence>
<dbReference type="Proteomes" id="UP000249065">
    <property type="component" value="Unassembled WGS sequence"/>
</dbReference>
<dbReference type="Gene3D" id="1.10.340.30">
    <property type="entry name" value="Hypothetical protein, domain 2"/>
    <property type="match status" value="1"/>
</dbReference>
<keyword evidence="12" id="KW-0255">Endonuclease</keyword>
<evidence type="ECO:0000256" key="10">
    <source>
        <dbReference type="ARBA" id="ARBA00023295"/>
    </source>
</evidence>
<keyword evidence="12" id="KW-0540">Nuclease</keyword>
<dbReference type="InterPro" id="IPR011257">
    <property type="entry name" value="DNA_glycosylase"/>
</dbReference>
<dbReference type="GO" id="GO:0051536">
    <property type="term" value="F:iron-sulfur cluster binding"/>
    <property type="evidence" value="ECO:0007669"/>
    <property type="project" value="UniProtKB-KW"/>
</dbReference>
<evidence type="ECO:0000256" key="4">
    <source>
        <dbReference type="ARBA" id="ARBA00022763"/>
    </source>
</evidence>
<keyword evidence="4" id="KW-0227">DNA damage</keyword>
<keyword evidence="3" id="KW-0479">Metal-binding</keyword>
<dbReference type="GO" id="GO:0016829">
    <property type="term" value="F:lyase activity"/>
    <property type="evidence" value="ECO:0007669"/>
    <property type="project" value="UniProtKB-KW"/>
</dbReference>
<evidence type="ECO:0000256" key="7">
    <source>
        <dbReference type="ARBA" id="ARBA00023014"/>
    </source>
</evidence>
<name>A0A327MFI4_9PROT</name>
<comment type="cofactor">
    <cofactor evidence="1">
        <name>[4Fe-4S] cluster</name>
        <dbReference type="ChEBI" id="CHEBI:49883"/>
    </cofactor>
</comment>
<dbReference type="GO" id="GO:0003906">
    <property type="term" value="F:DNA-(apurinic or apyrimidinic site) endonuclease activity"/>
    <property type="evidence" value="ECO:0007669"/>
    <property type="project" value="TreeGrafter"/>
</dbReference>
<dbReference type="InterPro" id="IPR003265">
    <property type="entry name" value="HhH-GPD_domain"/>
</dbReference>
<keyword evidence="13" id="KW-1185">Reference proteome</keyword>
<comment type="caution">
    <text evidence="12">The sequence shown here is derived from an EMBL/GenBank/DDBJ whole genome shotgun (WGS) entry which is preliminary data.</text>
</comment>
<proteinExistence type="inferred from homology"/>
<dbReference type="GO" id="GO:0006285">
    <property type="term" value="P:base-excision repair, AP site formation"/>
    <property type="evidence" value="ECO:0007669"/>
    <property type="project" value="TreeGrafter"/>
</dbReference>
<dbReference type="EMBL" id="QLIX01000001">
    <property type="protein sequence ID" value="RAI60823.1"/>
    <property type="molecule type" value="Genomic_DNA"/>
</dbReference>
<dbReference type="OrthoDB" id="9800977at2"/>
<keyword evidence="10" id="KW-0326">Glycosidase</keyword>
<evidence type="ECO:0000256" key="9">
    <source>
        <dbReference type="ARBA" id="ARBA00023239"/>
    </source>
</evidence>
<evidence type="ECO:0000256" key="8">
    <source>
        <dbReference type="ARBA" id="ARBA00023204"/>
    </source>
</evidence>
<reference evidence="13" key="1">
    <citation type="submission" date="2018-06" db="EMBL/GenBank/DDBJ databases">
        <authorList>
            <person name="Khan S.A."/>
        </authorList>
    </citation>
    <scope>NUCLEOTIDE SEQUENCE [LARGE SCALE GENOMIC DNA]</scope>
    <source>
        <strain evidence="13">DB-1506</strain>
    </source>
</reference>
<comment type="similarity">
    <text evidence="2">Belongs to the Nth/MutY family.</text>
</comment>
<dbReference type="Gene3D" id="1.10.1670.10">
    <property type="entry name" value="Helix-hairpin-Helix base-excision DNA repair enzymes (C-terminal)"/>
    <property type="match status" value="1"/>
</dbReference>
<dbReference type="Pfam" id="PF00730">
    <property type="entry name" value="HhH-GPD"/>
    <property type="match status" value="1"/>
</dbReference>
<organism evidence="12 13">
    <name type="scientific">Roseicella frigidaeris</name>
    <dbReference type="NCBI Taxonomy" id="2230885"/>
    <lineage>
        <taxon>Bacteria</taxon>
        <taxon>Pseudomonadati</taxon>
        <taxon>Pseudomonadota</taxon>
        <taxon>Alphaproteobacteria</taxon>
        <taxon>Acetobacterales</taxon>
        <taxon>Roseomonadaceae</taxon>
        <taxon>Roseicella</taxon>
    </lineage>
</organism>
<evidence type="ECO:0000256" key="6">
    <source>
        <dbReference type="ARBA" id="ARBA00023004"/>
    </source>
</evidence>
<dbReference type="GO" id="GO:0006289">
    <property type="term" value="P:nucleotide-excision repair"/>
    <property type="evidence" value="ECO:0007669"/>
    <property type="project" value="TreeGrafter"/>
</dbReference>
<keyword evidence="7" id="KW-0411">Iron-sulfur</keyword>
<dbReference type="InterPro" id="IPR023170">
    <property type="entry name" value="HhH_base_excis_C"/>
</dbReference>
<feature type="domain" description="HhH-GPD" evidence="11">
    <location>
        <begin position="64"/>
        <end position="209"/>
    </location>
</feature>
<dbReference type="SMART" id="SM00478">
    <property type="entry name" value="ENDO3c"/>
    <property type="match status" value="1"/>
</dbReference>
<protein>
    <submittedName>
        <fullName evidence="12">Endonuclease III</fullName>
    </submittedName>
</protein>